<feature type="chain" id="PRO_5012209961" description="EGF-like domain-containing protein" evidence="2">
    <location>
        <begin position="16"/>
        <end position="347"/>
    </location>
</feature>
<feature type="domain" description="EGF-like" evidence="3">
    <location>
        <begin position="137"/>
        <end position="171"/>
    </location>
</feature>
<dbReference type="AlphaFoldDB" id="A0A1R2C252"/>
<keyword evidence="1" id="KW-1015">Disulfide bond</keyword>
<dbReference type="PANTHER" id="PTHR24032">
    <property type="entry name" value="EGF-LIKE DOMAIN-CONTAINING PROTEIN-RELATED-RELATED"/>
    <property type="match status" value="1"/>
</dbReference>
<keyword evidence="5" id="KW-1185">Reference proteome</keyword>
<dbReference type="PROSITE" id="PS00022">
    <property type="entry name" value="EGF_1"/>
    <property type="match status" value="3"/>
</dbReference>
<name>A0A1R2C252_9CILI</name>
<accession>A0A1R2C252</accession>
<evidence type="ECO:0000256" key="1">
    <source>
        <dbReference type="PROSITE-ProRule" id="PRU00076"/>
    </source>
</evidence>
<comment type="caution">
    <text evidence="4">The sequence shown here is derived from an EMBL/GenBank/DDBJ whole genome shotgun (WGS) entry which is preliminary data.</text>
</comment>
<dbReference type="OrthoDB" id="310806at2759"/>
<dbReference type="InterPro" id="IPR053331">
    <property type="entry name" value="EGF-like_comC"/>
</dbReference>
<organism evidence="4 5">
    <name type="scientific">Stentor coeruleus</name>
    <dbReference type="NCBI Taxonomy" id="5963"/>
    <lineage>
        <taxon>Eukaryota</taxon>
        <taxon>Sar</taxon>
        <taxon>Alveolata</taxon>
        <taxon>Ciliophora</taxon>
        <taxon>Postciliodesmatophora</taxon>
        <taxon>Heterotrichea</taxon>
        <taxon>Heterotrichida</taxon>
        <taxon>Stentoridae</taxon>
        <taxon>Stentor</taxon>
    </lineage>
</organism>
<sequence length="347" mass="37259">MFIFLVFYTASAVLSFTTTPTTPTTVAVPPATISLVWAISTVATTDCSLVTYGGLFSFSSFTGLTTHESYSTNTYYQAMRFTSSSSPTITATYIAKNYYINTTDTFTVSSTDYVTMVCNDGTTTIVSDTIIGLGTGWIPYCTATSCTSRGNCNDYDGSCKCYYPYFGTSCEKIDCGYCHNGASCDTSTGTCTCGSVAAYGTHCEYLYCPRGSSSTNCNHGYCEIQTGICHCYEGYEGYSCDKKKCLNDCNEGGVCDTSGVCTCYDNYFGKDCAYKRCPRDCGAYGGCNFSTGECNCYGTDGDNDCMFTTCPSTGTGLCNLKGVCNYYSGLCECYSGYSGLDCSYVEA</sequence>
<evidence type="ECO:0000259" key="3">
    <source>
        <dbReference type="PROSITE" id="PS50026"/>
    </source>
</evidence>
<keyword evidence="1" id="KW-0245">EGF-like domain</keyword>
<reference evidence="4 5" key="1">
    <citation type="submission" date="2016-11" db="EMBL/GenBank/DDBJ databases">
        <title>The macronuclear genome of Stentor coeruleus: a giant cell with tiny introns.</title>
        <authorList>
            <person name="Slabodnick M."/>
            <person name="Ruby J.G."/>
            <person name="Reiff S.B."/>
            <person name="Swart E.C."/>
            <person name="Gosai S."/>
            <person name="Prabakaran S."/>
            <person name="Witkowska E."/>
            <person name="Larue G.E."/>
            <person name="Fisher S."/>
            <person name="Freeman R.M."/>
            <person name="Gunawardena J."/>
            <person name="Chu W."/>
            <person name="Stover N.A."/>
            <person name="Gregory B.D."/>
            <person name="Nowacki M."/>
            <person name="Derisi J."/>
            <person name="Roy S.W."/>
            <person name="Marshall W.F."/>
            <person name="Sood P."/>
        </authorList>
    </citation>
    <scope>NUCLEOTIDE SEQUENCE [LARGE SCALE GENOMIC DNA]</scope>
    <source>
        <strain evidence="4">WM001</strain>
    </source>
</reference>
<feature type="disulfide bond" evidence="1">
    <location>
        <begin position="245"/>
        <end position="255"/>
    </location>
</feature>
<dbReference type="SMART" id="SM00181">
    <property type="entry name" value="EGF"/>
    <property type="match status" value="4"/>
</dbReference>
<feature type="disulfide bond" evidence="1">
    <location>
        <begin position="161"/>
        <end position="170"/>
    </location>
</feature>
<keyword evidence="2" id="KW-0732">Signal</keyword>
<feature type="signal peptide" evidence="2">
    <location>
        <begin position="1"/>
        <end position="15"/>
    </location>
</feature>
<feature type="domain" description="EGF-like" evidence="3">
    <location>
        <begin position="241"/>
        <end position="273"/>
    </location>
</feature>
<dbReference type="PROSITE" id="PS01186">
    <property type="entry name" value="EGF_2"/>
    <property type="match status" value="2"/>
</dbReference>
<dbReference type="Gene3D" id="2.10.25.10">
    <property type="entry name" value="Laminin"/>
    <property type="match status" value="1"/>
</dbReference>
<dbReference type="PRINTS" id="PR00011">
    <property type="entry name" value="EGFLAMININ"/>
</dbReference>
<gene>
    <name evidence="4" type="ORF">SteCoe_16017</name>
</gene>
<proteinExistence type="predicted"/>
<evidence type="ECO:0000313" key="4">
    <source>
        <dbReference type="EMBL" id="OMJ83098.1"/>
    </source>
</evidence>
<comment type="caution">
    <text evidence="1">Lacks conserved residue(s) required for the propagation of feature annotation.</text>
</comment>
<dbReference type="Proteomes" id="UP000187209">
    <property type="component" value="Unassembled WGS sequence"/>
</dbReference>
<dbReference type="EMBL" id="MPUH01000315">
    <property type="protein sequence ID" value="OMJ83098.1"/>
    <property type="molecule type" value="Genomic_DNA"/>
</dbReference>
<dbReference type="PROSITE" id="PS50026">
    <property type="entry name" value="EGF_3"/>
    <property type="match status" value="2"/>
</dbReference>
<dbReference type="InterPro" id="IPR000742">
    <property type="entry name" value="EGF"/>
</dbReference>
<protein>
    <recommendedName>
        <fullName evidence="3">EGF-like domain-containing protein</fullName>
    </recommendedName>
</protein>
<dbReference type="PANTHER" id="PTHR24032:SF14">
    <property type="entry name" value="EGF-LIKE DOMAIN-CONTAINING PROTEIN-RELATED"/>
    <property type="match status" value="1"/>
</dbReference>
<evidence type="ECO:0000313" key="5">
    <source>
        <dbReference type="Proteomes" id="UP000187209"/>
    </source>
</evidence>
<evidence type="ECO:0000256" key="2">
    <source>
        <dbReference type="SAM" id="SignalP"/>
    </source>
</evidence>
<feature type="disulfide bond" evidence="1">
    <location>
        <begin position="263"/>
        <end position="272"/>
    </location>
</feature>